<dbReference type="Pfam" id="PF02171">
    <property type="entry name" value="Piwi"/>
    <property type="match status" value="1"/>
</dbReference>
<keyword evidence="6" id="KW-0943">RNA-mediated gene silencing</keyword>
<feature type="domain" description="Piwi" evidence="10">
    <location>
        <begin position="595"/>
        <end position="887"/>
    </location>
</feature>
<evidence type="ECO:0000256" key="3">
    <source>
        <dbReference type="ARBA" id="ARBA00022490"/>
    </source>
</evidence>
<evidence type="ECO:0000256" key="2">
    <source>
        <dbReference type="ARBA" id="ARBA00022473"/>
    </source>
</evidence>
<evidence type="ECO:0000256" key="6">
    <source>
        <dbReference type="ARBA" id="ARBA00023158"/>
    </source>
</evidence>
<dbReference type="InterPro" id="IPR036085">
    <property type="entry name" value="PAZ_dom_sf"/>
</dbReference>
<dbReference type="Proteomes" id="UP000494040">
    <property type="component" value="Unassembled WGS sequence"/>
</dbReference>
<keyword evidence="2" id="KW-0217">Developmental protein</keyword>
<dbReference type="OrthoDB" id="445936at2759"/>
<dbReference type="Gene3D" id="2.170.260.10">
    <property type="entry name" value="paz domain"/>
    <property type="match status" value="1"/>
</dbReference>
<comment type="subcellular location">
    <subcellularLocation>
        <location evidence="1">Cytoplasm</location>
    </subcellularLocation>
</comment>
<dbReference type="SMART" id="SM00949">
    <property type="entry name" value="PAZ"/>
    <property type="match status" value="1"/>
</dbReference>
<evidence type="ECO:0008006" key="13">
    <source>
        <dbReference type="Google" id="ProtNLM"/>
    </source>
</evidence>
<comment type="similarity">
    <text evidence="7">Belongs to the argonaute family. Piwi subfamily.</text>
</comment>
<evidence type="ECO:0000259" key="10">
    <source>
        <dbReference type="PROSITE" id="PS50822"/>
    </source>
</evidence>
<keyword evidence="3" id="KW-0963">Cytoplasm</keyword>
<feature type="compositionally biased region" description="Basic and acidic residues" evidence="8">
    <location>
        <begin position="58"/>
        <end position="73"/>
    </location>
</feature>
<dbReference type="InterPro" id="IPR036397">
    <property type="entry name" value="RNaseH_sf"/>
</dbReference>
<dbReference type="CDD" id="cd02845">
    <property type="entry name" value="PAZ_piwi_like"/>
    <property type="match status" value="1"/>
</dbReference>
<dbReference type="InterPro" id="IPR003100">
    <property type="entry name" value="PAZ_dom"/>
</dbReference>
<keyword evidence="4" id="KW-0221">Differentiation</keyword>
<dbReference type="FunFam" id="3.30.420.10:FF:000014">
    <property type="entry name" value="Piwi-like RNA-mediated gene silencing 1"/>
    <property type="match status" value="1"/>
</dbReference>
<dbReference type="Pfam" id="PF23278">
    <property type="entry name" value="Piwi_N"/>
    <property type="match status" value="1"/>
</dbReference>
<dbReference type="PANTHER" id="PTHR22891">
    <property type="entry name" value="EUKARYOTIC TRANSLATION INITIATION FACTOR 2C"/>
    <property type="match status" value="1"/>
</dbReference>
<feature type="region of interest" description="Disordered" evidence="8">
    <location>
        <begin position="1"/>
        <end position="120"/>
    </location>
</feature>
<evidence type="ECO:0000256" key="5">
    <source>
        <dbReference type="ARBA" id="ARBA00022884"/>
    </source>
</evidence>
<evidence type="ECO:0000259" key="9">
    <source>
        <dbReference type="PROSITE" id="PS50821"/>
    </source>
</evidence>
<dbReference type="Gene3D" id="3.40.50.2300">
    <property type="match status" value="1"/>
</dbReference>
<dbReference type="GO" id="GO:0030154">
    <property type="term" value="P:cell differentiation"/>
    <property type="evidence" value="ECO:0007669"/>
    <property type="project" value="UniProtKB-KW"/>
</dbReference>
<dbReference type="SUPFAM" id="SSF101690">
    <property type="entry name" value="PAZ domain"/>
    <property type="match status" value="1"/>
</dbReference>
<feature type="compositionally biased region" description="Basic and acidic residues" evidence="8">
    <location>
        <begin position="1"/>
        <end position="15"/>
    </location>
</feature>
<dbReference type="KEGG" id="clec:106670061"/>
<dbReference type="InterPro" id="IPR003165">
    <property type="entry name" value="Piwi"/>
</dbReference>
<dbReference type="GO" id="GO:0140965">
    <property type="term" value="P:secondary piRNA processing"/>
    <property type="evidence" value="ECO:0007669"/>
    <property type="project" value="UniProtKB-ARBA"/>
</dbReference>
<evidence type="ECO:0000256" key="4">
    <source>
        <dbReference type="ARBA" id="ARBA00022782"/>
    </source>
</evidence>
<dbReference type="OMA" id="EGGLKLC"/>
<protein>
    <recommendedName>
        <fullName evidence="13">Argonaute</fullName>
    </recommendedName>
</protein>
<evidence type="ECO:0000256" key="8">
    <source>
        <dbReference type="SAM" id="MobiDB-lite"/>
    </source>
</evidence>
<dbReference type="InterPro" id="IPR012337">
    <property type="entry name" value="RNaseH-like_sf"/>
</dbReference>
<reference evidence="11" key="1">
    <citation type="submission" date="2022-01" db="UniProtKB">
        <authorList>
            <consortium name="EnsemblMetazoa"/>
        </authorList>
    </citation>
    <scope>IDENTIFICATION</scope>
</reference>
<dbReference type="SUPFAM" id="SSF53098">
    <property type="entry name" value="Ribonuclease H-like"/>
    <property type="match status" value="1"/>
</dbReference>
<organism evidence="11 12">
    <name type="scientific">Cimex lectularius</name>
    <name type="common">Bed bug</name>
    <name type="synonym">Acanthia lectularia</name>
    <dbReference type="NCBI Taxonomy" id="79782"/>
    <lineage>
        <taxon>Eukaryota</taxon>
        <taxon>Metazoa</taxon>
        <taxon>Ecdysozoa</taxon>
        <taxon>Arthropoda</taxon>
        <taxon>Hexapoda</taxon>
        <taxon>Insecta</taxon>
        <taxon>Pterygota</taxon>
        <taxon>Neoptera</taxon>
        <taxon>Paraneoptera</taxon>
        <taxon>Hemiptera</taxon>
        <taxon>Heteroptera</taxon>
        <taxon>Panheteroptera</taxon>
        <taxon>Cimicomorpha</taxon>
        <taxon>Cimicidae</taxon>
        <taxon>Cimex</taxon>
    </lineage>
</organism>
<dbReference type="PROSITE" id="PS50822">
    <property type="entry name" value="PIWI"/>
    <property type="match status" value="1"/>
</dbReference>
<dbReference type="AlphaFoldDB" id="A0A8I6S989"/>
<dbReference type="EnsemblMetazoa" id="XM_014400073.2">
    <property type="protein sequence ID" value="XP_014255559.1"/>
    <property type="gene ID" value="LOC106670061"/>
</dbReference>
<dbReference type="CDD" id="cd04658">
    <property type="entry name" value="Piwi_piwi-like_Euk"/>
    <property type="match status" value="1"/>
</dbReference>
<sequence length="901" mass="102865">MGDKINRAGRGEALRKLLQRQNLEQPPPEPEPQEAMGVQRPPAMAGMGRSAFFARLLSDLDKKPPQTEPEPKVDTASSTPQEALPRRGFGRAKLMSRMTSSPTSLKEESQPPLPKPVTSLEKSMSKLSVKESASDDSYIEPVVMLGSSGTKIDVVCNYIRLKVEQGKGVFQYDVRYSPEVDSKHFRFELLKTMQNVIGEVKSFDGHVLYLPFQLPKTATIGHANLPSDNSPVTITITFVKKLYTGHREMIHLYNLLFRKIMHNLGLVLHGQHYFDPKANKSVPAHKLEIWPGYITSIQDFEGGLMLCCDASHRVLRTQTVHQYMKDIMQLNRAEWKEVFINAIVGNSVLTRYNNKIYRVDDIDFDHNPQNTFPYNDGSQMSYANYYEKQYNIKITDYSQPLLKSRVKSRIKGQPEMAMVDLIPELCYLSGLTDEMRADMRVMKDVAQYTRISPGQRQYALREFIRNINSNSDTMKLLSNWGLSLENDSIPLQGRVLMPEDIYFGNNAVHKGNHSAEWSKMASQSPVLTAIEIRHWIIVCTHRDERKINEFVQMVMKCAPQIGIKVFPPRICTIQNDSTQNYICTLHSELRNETQITVIVFPNARVDKYSAVKKLCCIDKPVPSQVIQTRTISRQDKLRSITQKILLQMNCKLGGTLWSVKMPVKSTIVIGLDTFHDTSRKSSSIGAVVASLNTPLTRWYSKIYKQLPGVELIDGLEICLLSCLQKFREINGFYPEQIILYRDGVGDGDLTYCRDHEIPQIISAFNRISPDYNPKFLVVIVQKRINTRIFATERNDFSNPPPGTIIDHTVCRRNFYDFFLVAQNVRQGTVTPTHYVVIYNTTNMLPDHVQRLSFKLTHMYYNWCGTVRVPAPCQYAHKLASLVGESLHKEPAECLNDKLFFL</sequence>
<proteinExistence type="inferred from homology"/>
<gene>
    <name evidence="11" type="primary">106670061</name>
</gene>
<dbReference type="PROSITE" id="PS50821">
    <property type="entry name" value="PAZ"/>
    <property type="match status" value="1"/>
</dbReference>
<evidence type="ECO:0000256" key="7">
    <source>
        <dbReference type="ARBA" id="ARBA00038291"/>
    </source>
</evidence>
<dbReference type="GO" id="GO:0005737">
    <property type="term" value="C:cytoplasm"/>
    <property type="evidence" value="ECO:0007669"/>
    <property type="project" value="UniProtKB-SubCell"/>
</dbReference>
<dbReference type="FunFam" id="2.170.260.10:FF:000003">
    <property type="entry name" value="Piwi-like RNA-mediated gene silencing 2"/>
    <property type="match status" value="1"/>
</dbReference>
<evidence type="ECO:0000256" key="1">
    <source>
        <dbReference type="ARBA" id="ARBA00004496"/>
    </source>
</evidence>
<accession>A0A8I6S989</accession>
<dbReference type="Gene3D" id="3.30.420.10">
    <property type="entry name" value="Ribonuclease H-like superfamily/Ribonuclease H"/>
    <property type="match status" value="1"/>
</dbReference>
<name>A0A8I6S989_CIMLE</name>
<dbReference type="GO" id="GO:0003723">
    <property type="term" value="F:RNA binding"/>
    <property type="evidence" value="ECO:0007669"/>
    <property type="project" value="UniProtKB-KW"/>
</dbReference>
<feature type="domain" description="PAZ" evidence="9">
    <location>
        <begin position="319"/>
        <end position="430"/>
    </location>
</feature>
<keyword evidence="12" id="KW-1185">Reference proteome</keyword>
<dbReference type="Pfam" id="PF02170">
    <property type="entry name" value="PAZ"/>
    <property type="match status" value="1"/>
</dbReference>
<dbReference type="SMART" id="SM00950">
    <property type="entry name" value="Piwi"/>
    <property type="match status" value="1"/>
</dbReference>
<evidence type="ECO:0000313" key="11">
    <source>
        <dbReference type="EnsemblMetazoa" id="XP_014255559.1"/>
    </source>
</evidence>
<keyword evidence="5" id="KW-0694">RNA-binding</keyword>
<dbReference type="EnsemblMetazoa" id="XM_014400065.2">
    <property type="protein sequence ID" value="XP_014255551.1"/>
    <property type="gene ID" value="LOC106670061"/>
</dbReference>
<evidence type="ECO:0000313" key="12">
    <source>
        <dbReference type="Proteomes" id="UP000494040"/>
    </source>
</evidence>